<sequence length="75" mass="8704">MNKSQSKIRIIWNHYFQDTKALIYVIDSDDRARIDEACEAFQKTLLNDELKGIPSLIPANLEGLDWLANQLKDVR</sequence>
<dbReference type="SUPFAM" id="SSF52540">
    <property type="entry name" value="P-loop containing nucleoside triphosphate hydrolases"/>
    <property type="match status" value="1"/>
</dbReference>
<dbReference type="Proteomes" id="UP000663877">
    <property type="component" value="Unassembled WGS sequence"/>
</dbReference>
<gene>
    <name evidence="3" type="ORF">BJG266_LOCUS36237</name>
    <name evidence="4" type="ORF">QVE165_LOCUS53234</name>
</gene>
<dbReference type="Pfam" id="PF00025">
    <property type="entry name" value="Arf"/>
    <property type="match status" value="1"/>
</dbReference>
<evidence type="ECO:0000313" key="4">
    <source>
        <dbReference type="EMBL" id="CAF1605267.1"/>
    </source>
</evidence>
<dbReference type="EMBL" id="CAJNOM010001375">
    <property type="protein sequence ID" value="CAF1605267.1"/>
    <property type="molecule type" value="Genomic_DNA"/>
</dbReference>
<dbReference type="OrthoDB" id="6060392at2759"/>
<evidence type="ECO:0000313" key="3">
    <source>
        <dbReference type="EMBL" id="CAF1374916.1"/>
    </source>
</evidence>
<dbReference type="GO" id="GO:0005525">
    <property type="term" value="F:GTP binding"/>
    <property type="evidence" value="ECO:0007669"/>
    <property type="project" value="UniProtKB-KW"/>
</dbReference>
<dbReference type="AlphaFoldDB" id="A0A816B3Y4"/>
<dbReference type="GO" id="GO:0003924">
    <property type="term" value="F:GTPase activity"/>
    <property type="evidence" value="ECO:0007669"/>
    <property type="project" value="InterPro"/>
</dbReference>
<dbReference type="PANTHER" id="PTHR11711">
    <property type="entry name" value="ADP RIBOSYLATION FACTOR-RELATED"/>
    <property type="match status" value="1"/>
</dbReference>
<dbReference type="EMBL" id="CAJNOI010001031">
    <property type="protein sequence ID" value="CAF1374916.1"/>
    <property type="molecule type" value="Genomic_DNA"/>
</dbReference>
<comment type="caution">
    <text evidence="4">The sequence shown here is derived from an EMBL/GenBank/DDBJ whole genome shotgun (WGS) entry which is preliminary data.</text>
</comment>
<evidence type="ECO:0000313" key="5">
    <source>
        <dbReference type="Proteomes" id="UP000663832"/>
    </source>
</evidence>
<reference evidence="4" key="1">
    <citation type="submission" date="2021-02" db="EMBL/GenBank/DDBJ databases">
        <authorList>
            <person name="Nowell W R."/>
        </authorList>
    </citation>
    <scope>NUCLEOTIDE SEQUENCE</scope>
</reference>
<evidence type="ECO:0000256" key="1">
    <source>
        <dbReference type="ARBA" id="ARBA00022741"/>
    </source>
</evidence>
<organism evidence="4 5">
    <name type="scientific">Adineta steineri</name>
    <dbReference type="NCBI Taxonomy" id="433720"/>
    <lineage>
        <taxon>Eukaryota</taxon>
        <taxon>Metazoa</taxon>
        <taxon>Spiralia</taxon>
        <taxon>Gnathifera</taxon>
        <taxon>Rotifera</taxon>
        <taxon>Eurotatoria</taxon>
        <taxon>Bdelloidea</taxon>
        <taxon>Adinetida</taxon>
        <taxon>Adinetidae</taxon>
        <taxon>Adineta</taxon>
    </lineage>
</organism>
<evidence type="ECO:0000256" key="2">
    <source>
        <dbReference type="ARBA" id="ARBA00023134"/>
    </source>
</evidence>
<accession>A0A816B3Y4</accession>
<proteinExistence type="predicted"/>
<dbReference type="Proteomes" id="UP000663832">
    <property type="component" value="Unassembled WGS sequence"/>
</dbReference>
<keyword evidence="2" id="KW-0342">GTP-binding</keyword>
<keyword evidence="1" id="KW-0547">Nucleotide-binding</keyword>
<name>A0A816B3Y4_9BILA</name>
<protein>
    <submittedName>
        <fullName evidence="4">Uncharacterized protein</fullName>
    </submittedName>
</protein>
<dbReference type="InterPro" id="IPR006689">
    <property type="entry name" value="Small_GTPase_ARF/SAR"/>
</dbReference>
<keyword evidence="5" id="KW-1185">Reference proteome</keyword>
<dbReference type="InterPro" id="IPR027417">
    <property type="entry name" value="P-loop_NTPase"/>
</dbReference>
<dbReference type="Gene3D" id="3.40.50.300">
    <property type="entry name" value="P-loop containing nucleotide triphosphate hydrolases"/>
    <property type="match status" value="1"/>
</dbReference>
<dbReference type="InterPro" id="IPR024156">
    <property type="entry name" value="Small_GTPase_ARF"/>
</dbReference>